<protein>
    <submittedName>
        <fullName evidence="2">Type IV secretion system protein</fullName>
    </submittedName>
</protein>
<feature type="transmembrane region" description="Helical" evidence="1">
    <location>
        <begin position="170"/>
        <end position="190"/>
    </location>
</feature>
<keyword evidence="1" id="KW-0812">Transmembrane</keyword>
<feature type="transmembrane region" description="Helical" evidence="1">
    <location>
        <begin position="264"/>
        <end position="285"/>
    </location>
</feature>
<sequence>MIALGCSKWPWDWLDCAYEYLGEAVQQTIGGLFSFLFDTLKKIIIDAVIAVLHAVGSLWVNIKTPDIGSNSAILFVQAYTFWILILAATISVIIGGARMAVSQRGEPLREILKSLLTMVVVSTAGVAFASTLISVSDLFSAWIIQQAVHGSDFDAKLTEKMSDPLKDSGVGLMLVIVIGILMVISALVQLGLMIVRYGMLVLLVGILPLTAAATNTEAGMMWFKRAVGWLVGFIIYKPVAALIYATAILLIGQPAGGAGATLKVITGITMMLLAIVALPAILRFVSPKTGG</sequence>
<keyword evidence="3" id="KW-1185">Reference proteome</keyword>
<proteinExistence type="predicted"/>
<reference evidence="3" key="1">
    <citation type="submission" date="2019-09" db="EMBL/GenBank/DDBJ databases">
        <title>Antimicrobial potential of Antarctic Bacteria.</title>
        <authorList>
            <person name="Benaud N."/>
            <person name="Edwards R.J."/>
            <person name="Ferrari B.C."/>
        </authorList>
    </citation>
    <scope>NUCLEOTIDE SEQUENCE [LARGE SCALE GENOMIC DNA]</scope>
    <source>
        <strain evidence="3">SPB151</strain>
    </source>
</reference>
<keyword evidence="1" id="KW-1133">Transmembrane helix</keyword>
<dbReference type="KEGG" id="kqi:F1D05_20115"/>
<organism evidence="2 3">
    <name type="scientific">Kribbella qitaiheensis</name>
    <dbReference type="NCBI Taxonomy" id="1544730"/>
    <lineage>
        <taxon>Bacteria</taxon>
        <taxon>Bacillati</taxon>
        <taxon>Actinomycetota</taxon>
        <taxon>Actinomycetes</taxon>
        <taxon>Propionibacteriales</taxon>
        <taxon>Kribbellaceae</taxon>
        <taxon>Kribbella</taxon>
    </lineage>
</organism>
<feature type="transmembrane region" description="Helical" evidence="1">
    <location>
        <begin position="226"/>
        <end position="252"/>
    </location>
</feature>
<feature type="transmembrane region" description="Helical" evidence="1">
    <location>
        <begin position="72"/>
        <end position="94"/>
    </location>
</feature>
<reference evidence="2 3" key="2">
    <citation type="journal article" date="2020" name="Microbiol. Resour. Announc.">
        <title>Antarctic desert soil bacteria exhibit high novel natural product potential, evaluated through long-read genome sequencing and comparative genomics.</title>
        <authorList>
            <person name="Benaud N."/>
            <person name="Edwards R.J."/>
            <person name="Amos T.G."/>
            <person name="D'Agostino P.M."/>
            <person name="Gutierrez-Chavez C."/>
            <person name="Montgomery K."/>
            <person name="Nicetic I."/>
            <person name="Ferrari B.C."/>
        </authorList>
    </citation>
    <scope>NUCLEOTIDE SEQUENCE [LARGE SCALE GENOMIC DNA]</scope>
    <source>
        <strain evidence="2 3">SPB151</strain>
    </source>
</reference>
<keyword evidence="1" id="KW-0472">Membrane</keyword>
<name>A0A7G6X0N2_9ACTN</name>
<dbReference type="Proteomes" id="UP000515563">
    <property type="component" value="Chromosome"/>
</dbReference>
<accession>A0A7G6X0N2</accession>
<feature type="transmembrane region" description="Helical" evidence="1">
    <location>
        <begin position="115"/>
        <end position="135"/>
    </location>
</feature>
<dbReference type="RefSeq" id="WP_185441736.1">
    <property type="nucleotide sequence ID" value="NZ_CP043661.1"/>
</dbReference>
<feature type="transmembrane region" description="Helical" evidence="1">
    <location>
        <begin position="43"/>
        <end position="60"/>
    </location>
</feature>
<dbReference type="Pfam" id="PF19590">
    <property type="entry name" value="TrbL_3"/>
    <property type="match status" value="1"/>
</dbReference>
<dbReference type="EMBL" id="CP043661">
    <property type="protein sequence ID" value="QNE19797.1"/>
    <property type="molecule type" value="Genomic_DNA"/>
</dbReference>
<dbReference type="AlphaFoldDB" id="A0A7G6X0N2"/>
<evidence type="ECO:0000256" key="1">
    <source>
        <dbReference type="SAM" id="Phobius"/>
    </source>
</evidence>
<dbReference type="InterPro" id="IPR045782">
    <property type="entry name" value="TrbL_3"/>
</dbReference>
<evidence type="ECO:0000313" key="2">
    <source>
        <dbReference type="EMBL" id="QNE19797.1"/>
    </source>
</evidence>
<feature type="transmembrane region" description="Helical" evidence="1">
    <location>
        <begin position="197"/>
        <end position="214"/>
    </location>
</feature>
<evidence type="ECO:0000313" key="3">
    <source>
        <dbReference type="Proteomes" id="UP000515563"/>
    </source>
</evidence>
<gene>
    <name evidence="2" type="ORF">F1D05_20115</name>
</gene>